<evidence type="ECO:0000256" key="1">
    <source>
        <dbReference type="ARBA" id="ARBA00004651"/>
    </source>
</evidence>
<evidence type="ECO:0000313" key="10">
    <source>
        <dbReference type="Proteomes" id="UP000235916"/>
    </source>
</evidence>
<dbReference type="EMBL" id="POSP01000003">
    <property type="protein sequence ID" value="PND37659.1"/>
    <property type="molecule type" value="Genomic_DNA"/>
</dbReference>
<dbReference type="InterPro" id="IPR019127">
    <property type="entry name" value="Exosortase"/>
</dbReference>
<name>A0A2N8KW22_9BURK</name>
<keyword evidence="10" id="KW-1185">Reference proteome</keyword>
<evidence type="ECO:0000256" key="2">
    <source>
        <dbReference type="ARBA" id="ARBA00022475"/>
    </source>
</evidence>
<dbReference type="GO" id="GO:0005886">
    <property type="term" value="C:plasma membrane"/>
    <property type="evidence" value="ECO:0007669"/>
    <property type="project" value="UniProtKB-SubCell"/>
</dbReference>
<keyword evidence="5" id="KW-0378">Hydrolase</keyword>
<dbReference type="InterPro" id="IPR026392">
    <property type="entry name" value="Exo/Archaeosortase_dom"/>
</dbReference>
<dbReference type="RefSeq" id="WP_102767578.1">
    <property type="nucleotide sequence ID" value="NZ_POSP01000003.1"/>
</dbReference>
<dbReference type="Proteomes" id="UP000235916">
    <property type="component" value="Unassembled WGS sequence"/>
</dbReference>
<evidence type="ECO:0000313" key="9">
    <source>
        <dbReference type="EMBL" id="PND37659.1"/>
    </source>
</evidence>
<feature type="transmembrane region" description="Helical" evidence="8">
    <location>
        <begin position="27"/>
        <end position="46"/>
    </location>
</feature>
<feature type="transmembrane region" description="Helical" evidence="8">
    <location>
        <begin position="110"/>
        <end position="130"/>
    </location>
</feature>
<dbReference type="InterPro" id="IPR013426">
    <property type="entry name" value="EpsH-like"/>
</dbReference>
<feature type="transmembrane region" description="Helical" evidence="8">
    <location>
        <begin position="137"/>
        <end position="159"/>
    </location>
</feature>
<feature type="transmembrane region" description="Helical" evidence="8">
    <location>
        <begin position="271"/>
        <end position="295"/>
    </location>
</feature>
<dbReference type="NCBIfam" id="TIGR04178">
    <property type="entry name" value="exo_archaeo"/>
    <property type="match status" value="1"/>
</dbReference>
<dbReference type="NCBIfam" id="TIGR03113">
    <property type="entry name" value="exosort_XrtB"/>
    <property type="match status" value="1"/>
</dbReference>
<evidence type="ECO:0000256" key="5">
    <source>
        <dbReference type="ARBA" id="ARBA00022801"/>
    </source>
</evidence>
<evidence type="ECO:0000256" key="6">
    <source>
        <dbReference type="ARBA" id="ARBA00022989"/>
    </source>
</evidence>
<evidence type="ECO:0000256" key="3">
    <source>
        <dbReference type="ARBA" id="ARBA00022670"/>
    </source>
</evidence>
<proteinExistence type="predicted"/>
<feature type="transmembrane region" description="Helical" evidence="8">
    <location>
        <begin position="231"/>
        <end position="259"/>
    </location>
</feature>
<accession>A0A2N8KW22</accession>
<comment type="subcellular location">
    <subcellularLocation>
        <location evidence="1">Cell membrane</location>
        <topology evidence="1">Multi-pass membrane protein</topology>
    </subcellularLocation>
</comment>
<keyword evidence="6 8" id="KW-1133">Transmembrane helix</keyword>
<evidence type="ECO:0000256" key="8">
    <source>
        <dbReference type="SAM" id="Phobius"/>
    </source>
</evidence>
<dbReference type="GO" id="GO:0008233">
    <property type="term" value="F:peptidase activity"/>
    <property type="evidence" value="ECO:0007669"/>
    <property type="project" value="UniProtKB-KW"/>
</dbReference>
<evidence type="ECO:0000256" key="4">
    <source>
        <dbReference type="ARBA" id="ARBA00022692"/>
    </source>
</evidence>
<sequence length="301" mass="32369">MVQSPGSASDNAVAAAVPAVRLSSPDIGVLVLVLLGFAAMFVPTYWDLSSTVWASDEQGHGPIILAVSLWLLYQQRQTLLQVQPKPAYITGGLFLMLGLALYAFGRSQSILLFEVSAQIFVLIAIALILIGGAGLKLIWFPLFFLLFMVPLPEVLVTALTTPLKSAVSAVASSLLYNAGYPVGRAGVILTIGPYQLLVADACAGLNSMFTLEALGLLYMKLMNYTSAGRNVTLALLLVPISFVANIVRVMILVLVTYYFGDAAGQGFIHGFAGMVLFMVALAIMLVVDKILNFFWVTDRRK</sequence>
<keyword evidence="3" id="KW-0645">Protease</keyword>
<keyword evidence="4 8" id="KW-0812">Transmembrane</keyword>
<comment type="caution">
    <text evidence="9">The sequence shown here is derived from an EMBL/GenBank/DDBJ whole genome shotgun (WGS) entry which is preliminary data.</text>
</comment>
<dbReference type="NCBIfam" id="TIGR02602">
    <property type="entry name" value="8TM_EpsH"/>
    <property type="match status" value="1"/>
</dbReference>
<dbReference type="OrthoDB" id="597443at2"/>
<dbReference type="Pfam" id="PF09721">
    <property type="entry name" value="Exosortase_EpsH"/>
    <property type="match status" value="1"/>
</dbReference>
<feature type="transmembrane region" description="Helical" evidence="8">
    <location>
        <begin position="196"/>
        <end position="219"/>
    </location>
</feature>
<protein>
    <submittedName>
        <fullName evidence="9">Exosortase B</fullName>
    </submittedName>
</protein>
<dbReference type="AlphaFoldDB" id="A0A2N8KW22"/>
<dbReference type="GO" id="GO:0006508">
    <property type="term" value="P:proteolysis"/>
    <property type="evidence" value="ECO:0007669"/>
    <property type="project" value="UniProtKB-KW"/>
</dbReference>
<feature type="transmembrane region" description="Helical" evidence="8">
    <location>
        <begin position="86"/>
        <end position="104"/>
    </location>
</feature>
<keyword evidence="2" id="KW-1003">Cell membrane</keyword>
<reference evidence="9 10" key="1">
    <citation type="submission" date="2018-01" db="EMBL/GenBank/DDBJ databases">
        <title>Draft genome sequence of Paucibacter aquatile CR182 isolated from freshwater of the Nakdong River.</title>
        <authorList>
            <person name="Choi A."/>
            <person name="Chung E.J."/>
        </authorList>
    </citation>
    <scope>NUCLEOTIDE SEQUENCE [LARGE SCALE GENOMIC DNA]</scope>
    <source>
        <strain evidence="9 10">CR182</strain>
    </source>
</reference>
<dbReference type="InterPro" id="IPR017544">
    <property type="entry name" value="Exosortase-2"/>
</dbReference>
<gene>
    <name evidence="9" type="primary">xrtB</name>
    <name evidence="9" type="ORF">C1O66_09075</name>
</gene>
<organism evidence="9 10">
    <name type="scientific">Kinneretia aquatilis</name>
    <dbReference type="NCBI Taxonomy" id="2070761"/>
    <lineage>
        <taxon>Bacteria</taxon>
        <taxon>Pseudomonadati</taxon>
        <taxon>Pseudomonadota</taxon>
        <taxon>Betaproteobacteria</taxon>
        <taxon>Burkholderiales</taxon>
        <taxon>Sphaerotilaceae</taxon>
        <taxon>Roseateles</taxon>
    </lineage>
</organism>
<keyword evidence="7 8" id="KW-0472">Membrane</keyword>
<evidence type="ECO:0000256" key="7">
    <source>
        <dbReference type="ARBA" id="ARBA00023136"/>
    </source>
</evidence>